<protein>
    <recommendedName>
        <fullName evidence="2">DUF481 domain-containing protein</fullName>
    </recommendedName>
</protein>
<accession>A0A3B0RRT1</accession>
<dbReference type="Pfam" id="PF04338">
    <property type="entry name" value="DUF481"/>
    <property type="match status" value="1"/>
</dbReference>
<dbReference type="EMBL" id="UOEE01000189">
    <property type="protein sequence ID" value="VAV94837.1"/>
    <property type="molecule type" value="Genomic_DNA"/>
</dbReference>
<gene>
    <name evidence="1" type="ORF">MNBD_ALPHA06-1481</name>
</gene>
<dbReference type="AlphaFoldDB" id="A0A3B0RRT1"/>
<evidence type="ECO:0000313" key="1">
    <source>
        <dbReference type="EMBL" id="VAV94837.1"/>
    </source>
</evidence>
<evidence type="ECO:0008006" key="2">
    <source>
        <dbReference type="Google" id="ProtNLM"/>
    </source>
</evidence>
<dbReference type="InterPro" id="IPR007433">
    <property type="entry name" value="DUF481"/>
</dbReference>
<proteinExistence type="predicted"/>
<organism evidence="1">
    <name type="scientific">hydrothermal vent metagenome</name>
    <dbReference type="NCBI Taxonomy" id="652676"/>
    <lineage>
        <taxon>unclassified sequences</taxon>
        <taxon>metagenomes</taxon>
        <taxon>ecological metagenomes</taxon>
    </lineage>
</organism>
<sequence length="242" mass="26728">MRKWILITVLTAGFTPAVMAEDTNDGWSGEASLSGSKTTGNTNTTDIGVAVHIKKVNGPWESKFDTTYDLGTANGISNKNRWTIGYQLNRQVNERMYVYGNANYFSDDFGPFKQGSFVGAGFGLDVIKTEPASWELEAGTGYRSQKSRGAGLVFPVRENEIAFRSGSRFTYKFNDAVSFFNTTELIWSDSDRYIWNDTGITAQIAGNLAARFNFRVDNHSTVAPGVKNTDTITRGALVYTLQ</sequence>
<reference evidence="1" key="1">
    <citation type="submission" date="2018-06" db="EMBL/GenBank/DDBJ databases">
        <authorList>
            <person name="Zhirakovskaya E."/>
        </authorList>
    </citation>
    <scope>NUCLEOTIDE SEQUENCE</scope>
</reference>
<name>A0A3B0RRT1_9ZZZZ</name>